<keyword evidence="2" id="KW-1185">Reference proteome</keyword>
<dbReference type="EMBL" id="BGZK01000486">
    <property type="protein sequence ID" value="GBP46532.1"/>
    <property type="molecule type" value="Genomic_DNA"/>
</dbReference>
<gene>
    <name evidence="1" type="ORF">EVAR_21687_1</name>
</gene>
<dbReference type="Proteomes" id="UP000299102">
    <property type="component" value="Unassembled WGS sequence"/>
</dbReference>
<evidence type="ECO:0000313" key="2">
    <source>
        <dbReference type="Proteomes" id="UP000299102"/>
    </source>
</evidence>
<accession>A0A4C1W7L8</accession>
<name>A0A4C1W7L8_EUMVA</name>
<reference evidence="1 2" key="1">
    <citation type="journal article" date="2019" name="Commun. Biol.">
        <title>The bagworm genome reveals a unique fibroin gene that provides high tensile strength.</title>
        <authorList>
            <person name="Kono N."/>
            <person name="Nakamura H."/>
            <person name="Ohtoshi R."/>
            <person name="Tomita M."/>
            <person name="Numata K."/>
            <person name="Arakawa K."/>
        </authorList>
    </citation>
    <scope>NUCLEOTIDE SEQUENCE [LARGE SCALE GENOMIC DNA]</scope>
</reference>
<organism evidence="1 2">
    <name type="scientific">Eumeta variegata</name>
    <name type="common">Bagworm moth</name>
    <name type="synonym">Eumeta japonica</name>
    <dbReference type="NCBI Taxonomy" id="151549"/>
    <lineage>
        <taxon>Eukaryota</taxon>
        <taxon>Metazoa</taxon>
        <taxon>Ecdysozoa</taxon>
        <taxon>Arthropoda</taxon>
        <taxon>Hexapoda</taxon>
        <taxon>Insecta</taxon>
        <taxon>Pterygota</taxon>
        <taxon>Neoptera</taxon>
        <taxon>Endopterygota</taxon>
        <taxon>Lepidoptera</taxon>
        <taxon>Glossata</taxon>
        <taxon>Ditrysia</taxon>
        <taxon>Tineoidea</taxon>
        <taxon>Psychidae</taxon>
        <taxon>Oiketicinae</taxon>
        <taxon>Eumeta</taxon>
    </lineage>
</organism>
<proteinExistence type="predicted"/>
<comment type="caution">
    <text evidence="1">The sequence shown here is derived from an EMBL/GenBank/DDBJ whole genome shotgun (WGS) entry which is preliminary data.</text>
</comment>
<sequence>MCWCTGSFDNPGLYLQTPTSNKKECGRAYVSMGVIEIQHNNNKNNNYKNMFSKRSTCLRMTSYGKSVASFVIMVHTPLTHDDYGGRDDRQKSSLVSLFQITNSTASRWSFRME</sequence>
<protein>
    <submittedName>
        <fullName evidence="1">Uncharacterized protein</fullName>
    </submittedName>
</protein>
<dbReference type="AlphaFoldDB" id="A0A4C1W7L8"/>
<evidence type="ECO:0000313" key="1">
    <source>
        <dbReference type="EMBL" id="GBP46532.1"/>
    </source>
</evidence>